<gene>
    <name evidence="1" type="ORF">SAR03_02820</name>
</gene>
<dbReference type="Proteomes" id="UP000321598">
    <property type="component" value="Unassembled WGS sequence"/>
</dbReference>
<organism evidence="1 2">
    <name type="scientific">Staphylococcus arlettae</name>
    <dbReference type="NCBI Taxonomy" id="29378"/>
    <lineage>
        <taxon>Bacteria</taxon>
        <taxon>Bacillati</taxon>
        <taxon>Bacillota</taxon>
        <taxon>Bacilli</taxon>
        <taxon>Bacillales</taxon>
        <taxon>Staphylococcaceae</taxon>
        <taxon>Staphylococcus</taxon>
    </lineage>
</organism>
<reference evidence="1 2" key="1">
    <citation type="submission" date="2019-07" db="EMBL/GenBank/DDBJ databases">
        <title>Whole genome shotgun sequence of Staphylococcus arlettae NBRC 109765.</title>
        <authorList>
            <person name="Hosoyama A."/>
            <person name="Uohara A."/>
            <person name="Ohji S."/>
            <person name="Ichikawa N."/>
        </authorList>
    </citation>
    <scope>NUCLEOTIDE SEQUENCE [LARGE SCALE GENOMIC DNA]</scope>
    <source>
        <strain evidence="1 2">NBRC 109765</strain>
    </source>
</reference>
<proteinExistence type="predicted"/>
<comment type="caution">
    <text evidence="1">The sequence shown here is derived from an EMBL/GenBank/DDBJ whole genome shotgun (WGS) entry which is preliminary data.</text>
</comment>
<dbReference type="EMBL" id="BKAV01000002">
    <property type="protein sequence ID" value="GEP99244.1"/>
    <property type="molecule type" value="Genomic_DNA"/>
</dbReference>
<protein>
    <submittedName>
        <fullName evidence="1">Uncharacterized protein</fullName>
    </submittedName>
</protein>
<keyword evidence="2" id="KW-1185">Reference proteome</keyword>
<evidence type="ECO:0000313" key="1">
    <source>
        <dbReference type="EMBL" id="GEP99244.1"/>
    </source>
</evidence>
<sequence length="53" mass="5906">MVLSFVNIVCIDKIIKYMYIGKVAQNIALMLLLDGSDLLEIIIHAHCDTVTSI</sequence>
<accession>A0ABQ0XQX1</accession>
<evidence type="ECO:0000313" key="2">
    <source>
        <dbReference type="Proteomes" id="UP000321598"/>
    </source>
</evidence>
<name>A0ABQ0XQX1_9STAP</name>